<dbReference type="AlphaFoldDB" id="A0A915EDS9"/>
<keyword evidence="1" id="KW-1185">Reference proteome</keyword>
<evidence type="ECO:0000313" key="1">
    <source>
        <dbReference type="Proteomes" id="UP000887574"/>
    </source>
</evidence>
<reference evidence="2" key="1">
    <citation type="submission" date="2022-11" db="UniProtKB">
        <authorList>
            <consortium name="WormBaseParasite"/>
        </authorList>
    </citation>
    <scope>IDENTIFICATION</scope>
</reference>
<sequence length="75" mass="8407">MESVRQAGFTVFSFLTVSHNKLFSIATGPKHSLSLIEVDLETFEVGVFSEGNTFKDFWLIFWETASLLDLGRSSS</sequence>
<accession>A0A915EDS9</accession>
<organism evidence="1 2">
    <name type="scientific">Ditylenchus dipsaci</name>
    <dbReference type="NCBI Taxonomy" id="166011"/>
    <lineage>
        <taxon>Eukaryota</taxon>
        <taxon>Metazoa</taxon>
        <taxon>Ecdysozoa</taxon>
        <taxon>Nematoda</taxon>
        <taxon>Chromadorea</taxon>
        <taxon>Rhabditida</taxon>
        <taxon>Tylenchina</taxon>
        <taxon>Tylenchomorpha</taxon>
        <taxon>Sphaerularioidea</taxon>
        <taxon>Anguinidae</taxon>
        <taxon>Anguininae</taxon>
        <taxon>Ditylenchus</taxon>
    </lineage>
</organism>
<dbReference type="WBParaSite" id="jg5280">
    <property type="protein sequence ID" value="jg5280"/>
    <property type="gene ID" value="jg5280"/>
</dbReference>
<name>A0A915EDS9_9BILA</name>
<dbReference type="Proteomes" id="UP000887574">
    <property type="component" value="Unplaced"/>
</dbReference>
<protein>
    <submittedName>
        <fullName evidence="2">Uncharacterized protein</fullName>
    </submittedName>
</protein>
<evidence type="ECO:0000313" key="2">
    <source>
        <dbReference type="WBParaSite" id="jg5280"/>
    </source>
</evidence>
<proteinExistence type="predicted"/>